<evidence type="ECO:0000313" key="2">
    <source>
        <dbReference type="Proteomes" id="UP001139000"/>
    </source>
</evidence>
<dbReference type="Proteomes" id="UP001139000">
    <property type="component" value="Unassembled WGS sequence"/>
</dbReference>
<accession>A0A9X1PTD2</accession>
<dbReference type="EMBL" id="JAJTTC010000014">
    <property type="protein sequence ID" value="MCF0065744.1"/>
    <property type="molecule type" value="Genomic_DNA"/>
</dbReference>
<organism evidence="1 2">
    <name type="scientific">Dyadobacter chenwenxiniae</name>
    <dbReference type="NCBI Taxonomy" id="2906456"/>
    <lineage>
        <taxon>Bacteria</taxon>
        <taxon>Pseudomonadati</taxon>
        <taxon>Bacteroidota</taxon>
        <taxon>Cytophagia</taxon>
        <taxon>Cytophagales</taxon>
        <taxon>Spirosomataceae</taxon>
        <taxon>Dyadobacter</taxon>
    </lineage>
</organism>
<evidence type="ECO:0000313" key="1">
    <source>
        <dbReference type="EMBL" id="MCF0065744.1"/>
    </source>
</evidence>
<name>A0A9X1PTD2_9BACT</name>
<reference evidence="1" key="1">
    <citation type="submission" date="2021-12" db="EMBL/GenBank/DDBJ databases">
        <title>Novel species in genus Dyadobacter.</title>
        <authorList>
            <person name="Ma C."/>
        </authorList>
    </citation>
    <scope>NUCLEOTIDE SEQUENCE</scope>
    <source>
        <strain evidence="1">LJ419</strain>
    </source>
</reference>
<gene>
    <name evidence="1" type="ORF">LXM26_29800</name>
</gene>
<proteinExistence type="predicted"/>
<protein>
    <submittedName>
        <fullName evidence="1">Uncharacterized protein</fullName>
    </submittedName>
</protein>
<sequence>MGFLVIRSFLTPMLAICLIHLTSFLAETSASGFGFHAWRGHFFGLGTPVVWVHLFSQGNFIFESLNGNPDIDGRFAILGRFGFKEPE</sequence>
<keyword evidence="2" id="KW-1185">Reference proteome</keyword>
<comment type="caution">
    <text evidence="1">The sequence shown here is derived from an EMBL/GenBank/DDBJ whole genome shotgun (WGS) entry which is preliminary data.</text>
</comment>
<dbReference type="AlphaFoldDB" id="A0A9X1PTD2"/>